<dbReference type="EMBL" id="CP071868">
    <property type="protein sequence ID" value="QTE30486.1"/>
    <property type="molecule type" value="Genomic_DNA"/>
</dbReference>
<reference evidence="1" key="1">
    <citation type="submission" date="2021-03" db="EMBL/GenBank/DDBJ databases">
        <title>Pengzhenrongella sicca gen. nov., sp. nov., a new member of suborder Micrococcineae isolated from High-Arctic tundra soil.</title>
        <authorList>
            <person name="Peng F."/>
        </authorList>
    </citation>
    <scope>NUCLEOTIDE SEQUENCE</scope>
    <source>
        <strain evidence="1">LRZ-2</strain>
    </source>
</reference>
<dbReference type="KEGG" id="psic:J4E96_05780"/>
<dbReference type="Proteomes" id="UP000663937">
    <property type="component" value="Chromosome"/>
</dbReference>
<keyword evidence="2" id="KW-1185">Reference proteome</keyword>
<dbReference type="SUPFAM" id="SSF48239">
    <property type="entry name" value="Terpenoid cyclases/Protein prenyltransferases"/>
    <property type="match status" value="1"/>
</dbReference>
<sequence>MGLDPELLDWLLDSDPALRWEVERDLAGAPPGVWRATRARVATEGFGARLLALQDPDGQWAGGAFFPGGFDFAAFEAAGAAGQPWTATTWTLTTLREWGLDAAALAGTADKLAANSRWEYDDLPYWGGEVDCCINAYTLANGAWLGADVAGIAQWFLDHRLADGGWNCAWVDGSTRSSFHSTLNSVKGLLAYEAMTGEGGPLRAARLAGEEYLLERGLLRRLSTGEPVATWATRFAYPFRGVYSALNAAEHFRAAAQHNNVAPDPRLADAIGLIRSRRTADGRWLQEHRHPGSVWFEVDVPPGEPSRWLTLFGTRVLAWWYTAA</sequence>
<dbReference type="AlphaFoldDB" id="A0A8A4ZJ15"/>
<accession>A0A8A4ZJ15</accession>
<protein>
    <submittedName>
        <fullName evidence="1">Squalene cyclase</fullName>
    </submittedName>
</protein>
<organism evidence="1 2">
    <name type="scientific">Pengzhenrongella sicca</name>
    <dbReference type="NCBI Taxonomy" id="2819238"/>
    <lineage>
        <taxon>Bacteria</taxon>
        <taxon>Bacillati</taxon>
        <taxon>Actinomycetota</taxon>
        <taxon>Actinomycetes</taxon>
        <taxon>Micrococcales</taxon>
        <taxon>Pengzhenrongella</taxon>
    </lineage>
</organism>
<evidence type="ECO:0000313" key="1">
    <source>
        <dbReference type="EMBL" id="QTE30486.1"/>
    </source>
</evidence>
<dbReference type="InterPro" id="IPR008930">
    <property type="entry name" value="Terpenoid_cyclase/PrenylTrfase"/>
</dbReference>
<evidence type="ECO:0000313" key="2">
    <source>
        <dbReference type="Proteomes" id="UP000663937"/>
    </source>
</evidence>
<dbReference type="RefSeq" id="WP_227424825.1">
    <property type="nucleotide sequence ID" value="NZ_CP071868.1"/>
</dbReference>
<gene>
    <name evidence="1" type="ORF">J4E96_05780</name>
</gene>
<name>A0A8A4ZJ15_9MICO</name>
<proteinExistence type="predicted"/>